<dbReference type="AlphaFoldDB" id="A0AA90NKF4"/>
<proteinExistence type="predicted"/>
<dbReference type="RefSeq" id="WP_305112552.1">
    <property type="nucleotide sequence ID" value="NZ_JAUTIX010000008.1"/>
</dbReference>
<accession>A0AA90NKF4</accession>
<gene>
    <name evidence="2" type="ORF">Q7X28_19415</name>
</gene>
<feature type="transmembrane region" description="Helical" evidence="1">
    <location>
        <begin position="148"/>
        <end position="170"/>
    </location>
</feature>
<evidence type="ECO:0000313" key="3">
    <source>
        <dbReference type="Proteomes" id="UP001178281"/>
    </source>
</evidence>
<dbReference type="EMBL" id="JAUTIX010000008">
    <property type="protein sequence ID" value="MDP0400091.1"/>
    <property type="molecule type" value="Genomic_DNA"/>
</dbReference>
<dbReference type="InterPro" id="IPR036938">
    <property type="entry name" value="PAP2/HPO_sf"/>
</dbReference>
<organism evidence="2 3">
    <name type="scientific">Tsukamurella strandjordii</name>
    <dbReference type="NCBI Taxonomy" id="147577"/>
    <lineage>
        <taxon>Bacteria</taxon>
        <taxon>Bacillati</taxon>
        <taxon>Actinomycetota</taxon>
        <taxon>Actinomycetes</taxon>
        <taxon>Mycobacteriales</taxon>
        <taxon>Tsukamurellaceae</taxon>
        <taxon>Tsukamurella</taxon>
    </lineage>
</organism>
<keyword evidence="1" id="KW-0812">Transmembrane</keyword>
<feature type="transmembrane region" description="Helical" evidence="1">
    <location>
        <begin position="176"/>
        <end position="195"/>
    </location>
</feature>
<feature type="transmembrane region" description="Helical" evidence="1">
    <location>
        <begin position="87"/>
        <end position="104"/>
    </location>
</feature>
<comment type="caution">
    <text evidence="2">The sequence shown here is derived from an EMBL/GenBank/DDBJ whole genome shotgun (WGS) entry which is preliminary data.</text>
</comment>
<keyword evidence="1" id="KW-1133">Transmembrane helix</keyword>
<evidence type="ECO:0008006" key="4">
    <source>
        <dbReference type="Google" id="ProtNLM"/>
    </source>
</evidence>
<feature type="transmembrane region" description="Helical" evidence="1">
    <location>
        <begin position="64"/>
        <end position="80"/>
    </location>
</feature>
<name>A0AA90NKF4_9ACTN</name>
<dbReference type="Proteomes" id="UP001178281">
    <property type="component" value="Unassembled WGS sequence"/>
</dbReference>
<dbReference type="SUPFAM" id="SSF48317">
    <property type="entry name" value="Acid phosphatase/Vanadium-dependent haloperoxidase"/>
    <property type="match status" value="1"/>
</dbReference>
<protein>
    <recommendedName>
        <fullName evidence="4">Phosphatase PAP2 family protein</fullName>
    </recommendedName>
</protein>
<reference evidence="2" key="1">
    <citation type="submission" date="2023-08" db="EMBL/GenBank/DDBJ databases">
        <title>The draft genome of Tsukamurella strandjordii strain 050030.</title>
        <authorList>
            <person name="Zhao F."/>
            <person name="Feng Y."/>
            <person name="Zong Z."/>
        </authorList>
    </citation>
    <scope>NUCLEOTIDE SEQUENCE</scope>
    <source>
        <strain evidence="2">050030</strain>
    </source>
</reference>
<feature type="transmembrane region" description="Helical" evidence="1">
    <location>
        <begin position="124"/>
        <end position="141"/>
    </location>
</feature>
<keyword evidence="3" id="KW-1185">Reference proteome</keyword>
<evidence type="ECO:0000313" key="2">
    <source>
        <dbReference type="EMBL" id="MDP0400091.1"/>
    </source>
</evidence>
<evidence type="ECO:0000256" key="1">
    <source>
        <dbReference type="SAM" id="Phobius"/>
    </source>
</evidence>
<feature type="transmembrane region" description="Helical" evidence="1">
    <location>
        <begin position="6"/>
        <end position="29"/>
    </location>
</feature>
<keyword evidence="1" id="KW-0472">Membrane</keyword>
<sequence length="215" mass="22110">MLLNPRLWAAASVAAASFLGLAALYLVVVGTQSGQYIDNQLMVRISAVFGVQIPTSGWFGDAQMPLLMIGFAAVAILLAANRSLRTVVEAGAIVCLTLGGAYVLKALLDRPSFGVGPALNSFPSNTVAVFAALTAVAVICAPSALRTLVLLYAFGVGAVASFAVIALQWHRPGDVLGAWLVAACAAGAVRTYSAAWSAETILRRPVGGQTAAHRG</sequence>
<dbReference type="Gene3D" id="1.20.144.10">
    <property type="entry name" value="Phosphatidic acid phosphatase type 2/haloperoxidase"/>
    <property type="match status" value="1"/>
</dbReference>